<dbReference type="InterPro" id="IPR037219">
    <property type="entry name" value="Peptidase_M41-like"/>
</dbReference>
<dbReference type="GO" id="GO:0005745">
    <property type="term" value="C:m-AAA complex"/>
    <property type="evidence" value="ECO:0007669"/>
    <property type="project" value="UniProtKB-ARBA"/>
</dbReference>
<evidence type="ECO:0000256" key="1">
    <source>
        <dbReference type="ARBA" id="ARBA00001947"/>
    </source>
</evidence>
<dbReference type="FunFam" id="3.40.1690.20:FF:000001">
    <property type="entry name" value="AFG3-like AAA ATPase 2"/>
    <property type="match status" value="1"/>
</dbReference>
<dbReference type="InParanoid" id="A0A067QGZ3"/>
<evidence type="ECO:0000256" key="16">
    <source>
        <dbReference type="ARBA" id="ARBA00023128"/>
    </source>
</evidence>
<dbReference type="GO" id="GO:0004176">
    <property type="term" value="F:ATP-dependent peptidase activity"/>
    <property type="evidence" value="ECO:0007669"/>
    <property type="project" value="InterPro"/>
</dbReference>
<dbReference type="FunFam" id="1.10.8.60:FF:000019">
    <property type="entry name" value="AFG3-like AAA ATPase 2"/>
    <property type="match status" value="1"/>
</dbReference>
<comment type="cofactor">
    <cofactor evidence="1">
        <name>Zn(2+)</name>
        <dbReference type="ChEBI" id="CHEBI:29105"/>
    </cofactor>
</comment>
<keyword evidence="16" id="KW-0496">Mitochondrion</keyword>
<dbReference type="PROSITE" id="PS00674">
    <property type="entry name" value="AAA"/>
    <property type="match status" value="1"/>
</dbReference>
<protein>
    <submittedName>
        <fullName evidence="22">AFG3-like protein 2</fullName>
    </submittedName>
</protein>
<dbReference type="InterPro" id="IPR003959">
    <property type="entry name" value="ATPase_AAA_core"/>
</dbReference>
<evidence type="ECO:0000256" key="14">
    <source>
        <dbReference type="ARBA" id="ARBA00022989"/>
    </source>
</evidence>
<dbReference type="Pfam" id="PF00004">
    <property type="entry name" value="AAA"/>
    <property type="match status" value="1"/>
</dbReference>
<accession>A0A067QGZ3</accession>
<keyword evidence="23" id="KW-1185">Reference proteome</keyword>
<dbReference type="InterPro" id="IPR003960">
    <property type="entry name" value="ATPase_AAA_CS"/>
</dbReference>
<feature type="compositionally biased region" description="Basic and acidic residues" evidence="19">
    <location>
        <begin position="773"/>
        <end position="808"/>
    </location>
</feature>
<dbReference type="GO" id="GO:0034982">
    <property type="term" value="P:mitochondrial protein processing"/>
    <property type="evidence" value="ECO:0007669"/>
    <property type="project" value="TreeGrafter"/>
</dbReference>
<comment type="similarity">
    <text evidence="4">In the N-terminal section; belongs to the AAA ATPase family.</text>
</comment>
<keyword evidence="12" id="KW-0067">ATP-binding</keyword>
<dbReference type="Proteomes" id="UP000027135">
    <property type="component" value="Unassembled WGS sequence"/>
</dbReference>
<keyword evidence="14 20" id="KW-1133">Transmembrane helix</keyword>
<gene>
    <name evidence="22" type="ORF">L798_02755</name>
</gene>
<dbReference type="PANTHER" id="PTHR43655:SF2">
    <property type="entry name" value="AFG3 LIKE MATRIX AAA PEPTIDASE SUBUNIT 2, ISOFORM A"/>
    <property type="match status" value="1"/>
</dbReference>
<keyword evidence="9" id="KW-0999">Mitochondrion inner membrane</keyword>
<evidence type="ECO:0000259" key="21">
    <source>
        <dbReference type="SMART" id="SM00382"/>
    </source>
</evidence>
<keyword evidence="8" id="KW-0547">Nucleotide-binding</keyword>
<evidence type="ECO:0000313" key="23">
    <source>
        <dbReference type="Proteomes" id="UP000027135"/>
    </source>
</evidence>
<feature type="domain" description="AAA+ ATPase" evidence="21">
    <location>
        <begin position="340"/>
        <end position="479"/>
    </location>
</feature>
<dbReference type="NCBIfam" id="TIGR01241">
    <property type="entry name" value="FtsH_fam"/>
    <property type="match status" value="1"/>
</dbReference>
<evidence type="ECO:0000256" key="2">
    <source>
        <dbReference type="ARBA" id="ARBA00004448"/>
    </source>
</evidence>
<evidence type="ECO:0000256" key="20">
    <source>
        <dbReference type="SAM" id="Phobius"/>
    </source>
</evidence>
<comment type="similarity">
    <text evidence="3">In the C-terminal section; belongs to the peptidase M41 family.</text>
</comment>
<keyword evidence="7" id="KW-0479">Metal-binding</keyword>
<evidence type="ECO:0000256" key="10">
    <source>
        <dbReference type="ARBA" id="ARBA00022801"/>
    </source>
</evidence>
<keyword evidence="17 20" id="KW-0472">Membrane</keyword>
<dbReference type="Pfam" id="PF06480">
    <property type="entry name" value="FtsH_ext"/>
    <property type="match status" value="1"/>
</dbReference>
<evidence type="ECO:0000256" key="17">
    <source>
        <dbReference type="ARBA" id="ARBA00023136"/>
    </source>
</evidence>
<dbReference type="eggNOG" id="KOG0731">
    <property type="taxonomic scope" value="Eukaryota"/>
</dbReference>
<feature type="region of interest" description="Disordered" evidence="19">
    <location>
        <begin position="756"/>
        <end position="808"/>
    </location>
</feature>
<evidence type="ECO:0000256" key="4">
    <source>
        <dbReference type="ARBA" id="ARBA00010550"/>
    </source>
</evidence>
<feature type="transmembrane region" description="Helical" evidence="20">
    <location>
        <begin position="249"/>
        <end position="269"/>
    </location>
</feature>
<reference evidence="22 23" key="1">
    <citation type="journal article" date="2014" name="Nat. Commun.">
        <title>Molecular traces of alternative social organization in a termite genome.</title>
        <authorList>
            <person name="Terrapon N."/>
            <person name="Li C."/>
            <person name="Robertson H.M."/>
            <person name="Ji L."/>
            <person name="Meng X."/>
            <person name="Booth W."/>
            <person name="Chen Z."/>
            <person name="Childers C.P."/>
            <person name="Glastad K.M."/>
            <person name="Gokhale K."/>
            <person name="Gowin J."/>
            <person name="Gronenberg W."/>
            <person name="Hermansen R.A."/>
            <person name="Hu H."/>
            <person name="Hunt B.G."/>
            <person name="Huylmans A.K."/>
            <person name="Khalil S.M."/>
            <person name="Mitchell R.D."/>
            <person name="Munoz-Torres M.C."/>
            <person name="Mustard J.A."/>
            <person name="Pan H."/>
            <person name="Reese J.T."/>
            <person name="Scharf M.E."/>
            <person name="Sun F."/>
            <person name="Vogel H."/>
            <person name="Xiao J."/>
            <person name="Yang W."/>
            <person name="Yang Z."/>
            <person name="Yang Z."/>
            <person name="Zhou J."/>
            <person name="Zhu J."/>
            <person name="Brent C.S."/>
            <person name="Elsik C.G."/>
            <person name="Goodisman M.A."/>
            <person name="Liberles D.A."/>
            <person name="Roe R.M."/>
            <person name="Vargo E.L."/>
            <person name="Vilcinskas A."/>
            <person name="Wang J."/>
            <person name="Bornberg-Bauer E."/>
            <person name="Korb J."/>
            <person name="Zhang G."/>
            <person name="Liebig J."/>
        </authorList>
    </citation>
    <scope>NUCLEOTIDE SEQUENCE [LARGE SCALE GENOMIC DNA]</scope>
    <source>
        <tissue evidence="22">Whole organism</tissue>
    </source>
</reference>
<comment type="subcellular location">
    <subcellularLocation>
        <location evidence="2">Mitochondrion inner membrane</location>
        <topology evidence="2">Multi-pass membrane protein</topology>
    </subcellularLocation>
</comment>
<evidence type="ECO:0000256" key="8">
    <source>
        <dbReference type="ARBA" id="ARBA00022741"/>
    </source>
</evidence>
<dbReference type="InterPro" id="IPR050928">
    <property type="entry name" value="ATP-dep_Zn_Metalloprotease"/>
</dbReference>
<dbReference type="SUPFAM" id="SSF52540">
    <property type="entry name" value="P-loop containing nucleoside triphosphate hydrolases"/>
    <property type="match status" value="1"/>
</dbReference>
<dbReference type="FunFam" id="3.40.50.300:FF:000001">
    <property type="entry name" value="ATP-dependent zinc metalloprotease FtsH"/>
    <property type="match status" value="1"/>
</dbReference>
<dbReference type="Gene3D" id="1.20.58.760">
    <property type="entry name" value="Peptidase M41"/>
    <property type="match status" value="1"/>
</dbReference>
<keyword evidence="5" id="KW-0645">Protease</keyword>
<dbReference type="FunFam" id="1.20.58.760:FF:000003">
    <property type="entry name" value="AFG3-like AAA ATPase 2"/>
    <property type="match status" value="1"/>
</dbReference>
<dbReference type="InterPro" id="IPR027417">
    <property type="entry name" value="P-loop_NTPase"/>
</dbReference>
<evidence type="ECO:0000256" key="6">
    <source>
        <dbReference type="ARBA" id="ARBA00022692"/>
    </source>
</evidence>
<dbReference type="GO" id="GO:0016887">
    <property type="term" value="F:ATP hydrolysis activity"/>
    <property type="evidence" value="ECO:0007669"/>
    <property type="project" value="InterPro"/>
</dbReference>
<evidence type="ECO:0000256" key="15">
    <source>
        <dbReference type="ARBA" id="ARBA00023049"/>
    </source>
</evidence>
<dbReference type="GO" id="GO:0004222">
    <property type="term" value="F:metalloendopeptidase activity"/>
    <property type="evidence" value="ECO:0007669"/>
    <property type="project" value="InterPro"/>
</dbReference>
<organism evidence="22 23">
    <name type="scientific">Zootermopsis nevadensis</name>
    <name type="common">Dampwood termite</name>
    <dbReference type="NCBI Taxonomy" id="136037"/>
    <lineage>
        <taxon>Eukaryota</taxon>
        <taxon>Metazoa</taxon>
        <taxon>Ecdysozoa</taxon>
        <taxon>Arthropoda</taxon>
        <taxon>Hexapoda</taxon>
        <taxon>Insecta</taxon>
        <taxon>Pterygota</taxon>
        <taxon>Neoptera</taxon>
        <taxon>Polyneoptera</taxon>
        <taxon>Dictyoptera</taxon>
        <taxon>Blattodea</taxon>
        <taxon>Blattoidea</taxon>
        <taxon>Termitoidae</taxon>
        <taxon>Termopsidae</taxon>
        <taxon>Zootermopsis</taxon>
    </lineage>
</organism>
<evidence type="ECO:0000256" key="7">
    <source>
        <dbReference type="ARBA" id="ARBA00022723"/>
    </source>
</evidence>
<feature type="transmembrane region" description="Helical" evidence="20">
    <location>
        <begin position="143"/>
        <end position="161"/>
    </location>
</feature>
<proteinExistence type="inferred from homology"/>
<dbReference type="InterPro" id="IPR000642">
    <property type="entry name" value="Peptidase_M41"/>
</dbReference>
<keyword evidence="11" id="KW-0862">Zinc</keyword>
<evidence type="ECO:0000256" key="9">
    <source>
        <dbReference type="ARBA" id="ARBA00022792"/>
    </source>
</evidence>
<evidence type="ECO:0000256" key="18">
    <source>
        <dbReference type="ARBA" id="ARBA00048778"/>
    </source>
</evidence>
<dbReference type="GO" id="GO:0008270">
    <property type="term" value="F:zinc ion binding"/>
    <property type="evidence" value="ECO:0007669"/>
    <property type="project" value="InterPro"/>
</dbReference>
<sequence length="808" mass="89524">MAYRLLSTARKLERLLWNGVKRENIDTNLLKRNLTLLRRAPGGPYFETVLHQWRLFCERPPKGFEKFFKPGSSKPATKSGKSPVKEVKDAPKESKTPPPSKGASGPQPSKPYDNWSFGMFSGQSRSSGPGGKAFGEGGEREKWIIIGVVGTVALLGTLAYYEMGYKEIAWKEFVNNYLAKGIVEKLEVVNKKWVRVRLMSGNTVDGSSVLWFNIGSVDSFERNLENAQIEMNVEPPNFVPVIYKTELEAASITGILPTLLIIGFLIYMMRRSAEMMGGRGRKGGGIFGGVMESTAKLINSNDIGVRFKDVAGCEEAKLEIMEFVNFLKNPQQYIDLGAKIPKGAMLTGPPGTGKTLLAKATAGEANVPFITVSGSEFLEMFVGVGPSRVRDMFSMARKHAPCILFIDEIDAVGRKRGGRSFGGHSEQENTLNQLLVEMDGFNTTTNVVVLAATNRVDILDKALLRPGRFDRQIFVPAPDIKGRASIFKVHLQPLKTNLDKMNLARKMAALTPGFTGADIANVCNEAALIAARDLSDAIGMKNFEQAIERVVAGMEKKTNVLQPEEKKTVAYHEAGHAVAGWFLQFADPLLKVSIIPRGKGLGYAQYLPKEQYLYSKEQLFDRMCMTLGGRVSEELFFGRITTGAQDDLKKVTQSAYAQIVHYGMNDKVGNISFDMPQPGEMVLEKPYSERTAQIIDSEVRELIQRAHVHTTSLLTEHKEDVRKVAERLLSQEILSRDDMIELLGPRPFPEKSTYEEFVEGTGSFEEDTSLPEGLKEWNQPRDQEGSTKDDGNANSEGRNHKADSAAPR</sequence>
<keyword evidence="10" id="KW-0378">Hydrolase</keyword>
<dbReference type="HAMAP" id="MF_01458">
    <property type="entry name" value="FtsH"/>
    <property type="match status" value="1"/>
</dbReference>
<feature type="region of interest" description="Disordered" evidence="19">
    <location>
        <begin position="67"/>
        <end position="108"/>
    </location>
</feature>
<dbReference type="FunCoup" id="A0A067QGZ3">
    <property type="interactions" value="1373"/>
</dbReference>
<dbReference type="EMBL" id="KK853424">
    <property type="protein sequence ID" value="KDR07700.1"/>
    <property type="molecule type" value="Genomic_DNA"/>
</dbReference>
<dbReference type="InterPro" id="IPR011546">
    <property type="entry name" value="Pept_M41_FtsH_extracell"/>
</dbReference>
<evidence type="ECO:0000256" key="12">
    <source>
        <dbReference type="ARBA" id="ARBA00022840"/>
    </source>
</evidence>
<evidence type="ECO:0000256" key="13">
    <source>
        <dbReference type="ARBA" id="ARBA00022946"/>
    </source>
</evidence>
<dbReference type="MEROPS" id="M41.007"/>
<keyword evidence="6 20" id="KW-0812">Transmembrane</keyword>
<name>A0A067QGZ3_ZOONE</name>
<dbReference type="AlphaFoldDB" id="A0A067QGZ3"/>
<dbReference type="OMA" id="ARQKGNF"/>
<comment type="catalytic activity">
    <reaction evidence="18">
        <text>ATP + H2O = ADP + phosphate + H(+)</text>
        <dbReference type="Rhea" id="RHEA:13065"/>
        <dbReference type="ChEBI" id="CHEBI:15377"/>
        <dbReference type="ChEBI" id="CHEBI:15378"/>
        <dbReference type="ChEBI" id="CHEBI:30616"/>
        <dbReference type="ChEBI" id="CHEBI:43474"/>
        <dbReference type="ChEBI" id="CHEBI:456216"/>
    </reaction>
    <physiologicalReaction direction="left-to-right" evidence="18">
        <dbReference type="Rhea" id="RHEA:13066"/>
    </physiologicalReaction>
</comment>
<feature type="compositionally biased region" description="Basic and acidic residues" evidence="19">
    <location>
        <begin position="83"/>
        <end position="95"/>
    </location>
</feature>
<dbReference type="GO" id="GO:0005524">
    <property type="term" value="F:ATP binding"/>
    <property type="evidence" value="ECO:0007669"/>
    <property type="project" value="UniProtKB-KW"/>
</dbReference>
<evidence type="ECO:0000256" key="19">
    <source>
        <dbReference type="SAM" id="MobiDB-lite"/>
    </source>
</evidence>
<dbReference type="SMART" id="SM00382">
    <property type="entry name" value="AAA"/>
    <property type="match status" value="1"/>
</dbReference>
<evidence type="ECO:0000313" key="22">
    <source>
        <dbReference type="EMBL" id="KDR07700.1"/>
    </source>
</evidence>
<dbReference type="Gene3D" id="3.40.1690.20">
    <property type="match status" value="1"/>
</dbReference>
<dbReference type="InterPro" id="IPR005936">
    <property type="entry name" value="FtsH"/>
</dbReference>
<dbReference type="InterPro" id="IPR041569">
    <property type="entry name" value="AAA_lid_3"/>
</dbReference>
<dbReference type="Pfam" id="PF01434">
    <property type="entry name" value="Peptidase_M41"/>
    <property type="match status" value="1"/>
</dbReference>
<dbReference type="InterPro" id="IPR003593">
    <property type="entry name" value="AAA+_ATPase"/>
</dbReference>
<dbReference type="STRING" id="136037.A0A067QGZ3"/>
<dbReference type="Gene3D" id="3.40.50.300">
    <property type="entry name" value="P-loop containing nucleotide triphosphate hydrolases"/>
    <property type="match status" value="1"/>
</dbReference>
<dbReference type="Gene3D" id="1.10.8.60">
    <property type="match status" value="1"/>
</dbReference>
<evidence type="ECO:0000256" key="5">
    <source>
        <dbReference type="ARBA" id="ARBA00022670"/>
    </source>
</evidence>
<evidence type="ECO:0000256" key="3">
    <source>
        <dbReference type="ARBA" id="ARBA00010044"/>
    </source>
</evidence>
<dbReference type="OrthoDB" id="1413014at2759"/>
<evidence type="ECO:0000256" key="11">
    <source>
        <dbReference type="ARBA" id="ARBA00022833"/>
    </source>
</evidence>
<dbReference type="Pfam" id="PF17862">
    <property type="entry name" value="AAA_lid_3"/>
    <property type="match status" value="1"/>
</dbReference>
<keyword evidence="13" id="KW-0809">Transit peptide</keyword>
<keyword evidence="15" id="KW-0482">Metalloprotease</keyword>
<dbReference type="SUPFAM" id="SSF140990">
    <property type="entry name" value="FtsH protease domain-like"/>
    <property type="match status" value="1"/>
</dbReference>
<dbReference type="CDD" id="cd19501">
    <property type="entry name" value="RecA-like_FtsH"/>
    <property type="match status" value="1"/>
</dbReference>
<dbReference type="PANTHER" id="PTHR43655">
    <property type="entry name" value="ATP-DEPENDENT PROTEASE"/>
    <property type="match status" value="1"/>
</dbReference>